<feature type="compositionally biased region" description="Low complexity" evidence="1">
    <location>
        <begin position="1046"/>
        <end position="1055"/>
    </location>
</feature>
<feature type="compositionally biased region" description="Polar residues" evidence="1">
    <location>
        <begin position="1838"/>
        <end position="1857"/>
    </location>
</feature>
<feature type="region of interest" description="Disordered" evidence="1">
    <location>
        <begin position="1083"/>
        <end position="1133"/>
    </location>
</feature>
<feature type="compositionally biased region" description="Low complexity" evidence="1">
    <location>
        <begin position="1486"/>
        <end position="1499"/>
    </location>
</feature>
<organism evidence="2 3">
    <name type="scientific">Pleodorina starrii</name>
    <dbReference type="NCBI Taxonomy" id="330485"/>
    <lineage>
        <taxon>Eukaryota</taxon>
        <taxon>Viridiplantae</taxon>
        <taxon>Chlorophyta</taxon>
        <taxon>core chlorophytes</taxon>
        <taxon>Chlorophyceae</taxon>
        <taxon>CS clade</taxon>
        <taxon>Chlamydomonadales</taxon>
        <taxon>Volvocaceae</taxon>
        <taxon>Pleodorina</taxon>
    </lineage>
</organism>
<feature type="region of interest" description="Disordered" evidence="1">
    <location>
        <begin position="1657"/>
        <end position="1678"/>
    </location>
</feature>
<feature type="compositionally biased region" description="Gly residues" evidence="1">
    <location>
        <begin position="1368"/>
        <end position="1385"/>
    </location>
</feature>
<reference evidence="2 3" key="1">
    <citation type="journal article" date="2023" name="Commun. Biol.">
        <title>Reorganization of the ancestral sex-determining regions during the evolution of trioecy in Pleodorina starrii.</title>
        <authorList>
            <person name="Takahashi K."/>
            <person name="Suzuki S."/>
            <person name="Kawai-Toyooka H."/>
            <person name="Yamamoto K."/>
            <person name="Hamaji T."/>
            <person name="Ootsuki R."/>
            <person name="Yamaguchi H."/>
            <person name="Kawachi M."/>
            <person name="Higashiyama T."/>
            <person name="Nozaki H."/>
        </authorList>
    </citation>
    <scope>NUCLEOTIDE SEQUENCE [LARGE SCALE GENOMIC DNA]</scope>
    <source>
        <strain evidence="2 3">NIES-4479</strain>
    </source>
</reference>
<feature type="compositionally biased region" description="Low complexity" evidence="1">
    <location>
        <begin position="84"/>
        <end position="103"/>
    </location>
</feature>
<feature type="compositionally biased region" description="Pro residues" evidence="1">
    <location>
        <begin position="1469"/>
        <end position="1485"/>
    </location>
</feature>
<feature type="compositionally biased region" description="Gly residues" evidence="1">
    <location>
        <begin position="892"/>
        <end position="901"/>
    </location>
</feature>
<feature type="compositionally biased region" description="Polar residues" evidence="1">
    <location>
        <begin position="223"/>
        <end position="239"/>
    </location>
</feature>
<feature type="region of interest" description="Disordered" evidence="1">
    <location>
        <begin position="1192"/>
        <end position="1260"/>
    </location>
</feature>
<feature type="compositionally biased region" description="Low complexity" evidence="1">
    <location>
        <begin position="1218"/>
        <end position="1256"/>
    </location>
</feature>
<feature type="region of interest" description="Disordered" evidence="1">
    <location>
        <begin position="222"/>
        <end position="427"/>
    </location>
</feature>
<feature type="compositionally biased region" description="Low complexity" evidence="1">
    <location>
        <begin position="724"/>
        <end position="743"/>
    </location>
</feature>
<feature type="compositionally biased region" description="Polar residues" evidence="1">
    <location>
        <begin position="687"/>
        <end position="703"/>
    </location>
</feature>
<protein>
    <submittedName>
        <fullName evidence="2">Uncharacterized protein</fullName>
    </submittedName>
</protein>
<feature type="compositionally biased region" description="Low complexity" evidence="1">
    <location>
        <begin position="969"/>
        <end position="998"/>
    </location>
</feature>
<feature type="compositionally biased region" description="Pro residues" evidence="1">
    <location>
        <begin position="1614"/>
        <end position="1625"/>
    </location>
</feature>
<feature type="region of interest" description="Disordered" evidence="1">
    <location>
        <begin position="1345"/>
        <end position="1627"/>
    </location>
</feature>
<feature type="region of interest" description="Disordered" evidence="1">
    <location>
        <begin position="670"/>
        <end position="846"/>
    </location>
</feature>
<feature type="compositionally biased region" description="Basic and acidic residues" evidence="1">
    <location>
        <begin position="946"/>
        <end position="957"/>
    </location>
</feature>
<feature type="compositionally biased region" description="Low complexity" evidence="1">
    <location>
        <begin position="670"/>
        <end position="686"/>
    </location>
</feature>
<feature type="compositionally biased region" description="Polar residues" evidence="1">
    <location>
        <begin position="381"/>
        <end position="394"/>
    </location>
</feature>
<feature type="compositionally biased region" description="Low complexity" evidence="1">
    <location>
        <begin position="240"/>
        <end position="269"/>
    </location>
</feature>
<evidence type="ECO:0000313" key="2">
    <source>
        <dbReference type="EMBL" id="GLC48187.1"/>
    </source>
</evidence>
<feature type="region of interest" description="Disordered" evidence="1">
    <location>
        <begin position="863"/>
        <end position="1069"/>
    </location>
</feature>
<feature type="compositionally biased region" description="Low complexity" evidence="1">
    <location>
        <begin position="151"/>
        <end position="186"/>
    </location>
</feature>
<sequence length="2185" mass="215843">MVLFLLVDYSGGLGRDARSNQGDAQTATLSPHFADLLVTRTSARTAAASPATAAWRPGGGGPRTAAAATSTSGSSPQSGGGSYVSRTAAATAARARQTSRQVAGQADASRLRPAASAGPVLSQARSVAQPATTPQRPNPSPAAGVAKRTNGAAAAAAAGPPLPSARSSPAALPAGARRLSAAAPAATGPRGQGVASPLQPTGSSGLARASPKALTYSEWLEAQSRSPVVQPQWRSPNDRTATAATAATATQRGPSPQAPGSAPGSRAPGMKGSATAVGVGGGAGVVPRTPPPIRPTISTSSGRADTDSAYSTPTAHSPAAISGPPGVARRPLLPPNSSASRELSFLEPGDSDISGGGSGGGGDGSGASGATGGFGSGESSDPNLGNEPSITTLTAGGRLRIAAQRDLPGGGGGGNGPDSPAGGSGRQLVFPGVAAVAAAVSSLRSWPGSAAAGGGAAGGGGGAAAAAAQGGTEPPGLSAPGAAGRGSFGFGAAGQLASEPSTEEDPGPQHGGAAASPPADSFEGYRGVRLHDYLRHHRRQQLLGEAYESGDTFVTGGYGTAVASARPSEYDISGTETVEPDGDSDSASVLLDDIVRQASVTGIMQMSPRGTLHRLSSRGGGSGFTALALAAATAGGLNSPSNLSNSAANFATGNSTAAIAAAIAAASVSATAAPPRLRPPRSMSARQPRSVSPQKARANSGSLQRAGEGDETTAGPGGASGQLQGSIPIPQAAAAAGPSQTSPAPEPFGLRKPQQKSPKPWEVQSFEVVRPAGAAAGDTGTGASPHGGGSEPSVMRGRGSGSGNGGSAAHGEPQALSVASSESRRGGAARQALTTHGSAPLRPAAPPALAKVRSFWLQMTSDWLSDGEDGSDRPTPTLGRAPRVPVTRSPGGRAGGVGGASAGEDAGSSWDTPPSAPTNPTQSPAAVAPRSLPPPPPQQQQPARAAEAEPHRGERVYAPKPPLPPGDFQSASQGGAAAAAAGAGSAAPAAPQRRQPPQKQRRWSIRDGNGGGDNDGRQGRSVSAPRASTTSMGSAASAGFGPTLPGPAHAPAHAPRPVSGSPWGGAAARPNSLTALARDLRDSVMRSPGGGGGGGARPAWAVSSRGSSYHLQPRGSHGTLNSPTSAASEAHGPVRGSISGASTFSALSGPQAGVMYNYPSHGYMERAVEYGRWEAAMLCDLDLYGSMQIPGIPSPDEYDDPSYLTRSTAGLPPPPPSGAAASPFTAAAARPATAAAGTAAGASPPGADPAGSAAPSRSHMPLRRTLSASSAMIAAAAANAVAQAGAGALAGAGPARGSALSSRLLMRSSRSWSPLRFSSTAAGGQSRITGDSTLEALDQILEEESSGRFSGAGPSEQATPDARTPDPSGGGGGTASSGSGSGSGSRGSAAPISALTHDGSFGSSPREPSLGAWPSFRRQSSYRRSGSSDGRWNFHVYGEAAPHGRRRESIGGPQERQPVGRQQLQPAAAPLPSPSPGVPYSPPAVRPAAAAAPPDAARPLVGPMRCISPPLLPTSEAEDAPQLPFPFSAAARGGNGSHLAYTNPLAAPAEAAESPRPALPQTFPRRSASLPRDPGNPYDSLSGGLEPPYGMAHPPSHAGASLPARGSRLNAGLPSPPPPLVPPTIPEEILSHPLTGLAGLSPHSSAASSIVAGFMQPPRRQDRQQQLQGRAPHGFEGGLESRWESECAALTSAPSGGGLSAGPQRHVYGADPSQLRHGADVAAGGASAEAITAAAVESAAITASPLESSPSGLEAQPYCFESAGLIAAPASGAALLAPNGSSGSSDDSSHHPVHLAAATMAADGAAGSARAAAAAAPGAAPGCRSSYAPLPAEQLLRTGSSTCPGIRTSQEFPQPQLHQHDTGGGPRGTGAERASLQTRHAPRGSGQELQTRGTGASAGYYAADPTTAPQYRPPSLESIQRLLDTDLPSPAIAAAVAVLAGSLPQSWARPLPPPPQGEQGWTQLYASQWADSAACVASLRSAGAERGVAVGVAASPQANVSAWGTHPDGAAGPGAGAGTGAPEAGMLYEGAGRSGAMSRSSYMALRTLAGERGMPPKPLQEEVAEPLAPAEAAATGGLLAGPAAGGRGAVADWAVGVDVAEADGVQSVVSRAGIGHILDGPLGRAVRLIAQSMLIVLAGAAGATAAASSANAVFMRPEDLPYEHGTSIYYTKYPRNKRLARTLYR</sequence>
<feature type="compositionally biased region" description="Low complexity" evidence="1">
    <location>
        <begin position="1544"/>
        <end position="1560"/>
    </location>
</feature>
<feature type="region of interest" description="Disordered" evidence="1">
    <location>
        <begin position="1838"/>
        <end position="1913"/>
    </location>
</feature>
<feature type="compositionally biased region" description="Gly residues" evidence="1">
    <location>
        <begin position="483"/>
        <end position="492"/>
    </location>
</feature>
<proteinExistence type="predicted"/>
<feature type="compositionally biased region" description="Polar residues" evidence="1">
    <location>
        <begin position="123"/>
        <end position="135"/>
    </location>
</feature>
<accession>A0A9W6BAN6</accession>
<evidence type="ECO:0000256" key="1">
    <source>
        <dbReference type="SAM" id="MobiDB-lite"/>
    </source>
</evidence>
<name>A0A9W6BAN6_9CHLO</name>
<feature type="compositionally biased region" description="Gly residues" evidence="1">
    <location>
        <begin position="451"/>
        <end position="463"/>
    </location>
</feature>
<keyword evidence="3" id="KW-1185">Reference proteome</keyword>
<evidence type="ECO:0000313" key="3">
    <source>
        <dbReference type="Proteomes" id="UP001165080"/>
    </source>
</evidence>
<feature type="region of interest" description="Disordered" evidence="1">
    <location>
        <begin position="447"/>
        <end position="522"/>
    </location>
</feature>
<feature type="compositionally biased region" description="Gly residues" evidence="1">
    <location>
        <begin position="798"/>
        <end position="808"/>
    </location>
</feature>
<feature type="compositionally biased region" description="Low complexity" evidence="1">
    <location>
        <begin position="63"/>
        <end position="77"/>
    </location>
</feature>
<feature type="compositionally biased region" description="Low complexity" evidence="1">
    <location>
        <begin position="772"/>
        <end position="783"/>
    </location>
</feature>
<feature type="region of interest" description="Disordered" evidence="1">
    <location>
        <begin position="46"/>
        <end position="209"/>
    </location>
</feature>
<dbReference type="EMBL" id="BRXU01000001">
    <property type="protein sequence ID" value="GLC48187.1"/>
    <property type="molecule type" value="Genomic_DNA"/>
</dbReference>
<feature type="compositionally biased region" description="Low complexity" evidence="1">
    <location>
        <begin position="1415"/>
        <end position="1431"/>
    </location>
</feature>
<dbReference type="Proteomes" id="UP001165080">
    <property type="component" value="Unassembled WGS sequence"/>
</dbReference>
<comment type="caution">
    <text evidence="2">The sequence shown here is derived from an EMBL/GenBank/DDBJ whole genome shotgun (WGS) entry which is preliminary data.</text>
</comment>
<feature type="compositionally biased region" description="Low complexity" evidence="1">
    <location>
        <begin position="46"/>
        <end position="56"/>
    </location>
</feature>
<feature type="compositionally biased region" description="Polar residues" evidence="1">
    <location>
        <begin position="1118"/>
        <end position="1127"/>
    </location>
</feature>
<gene>
    <name evidence="2" type="primary">PLEST007427</name>
    <name evidence="2" type="ORF">PLESTB_000068700</name>
</gene>
<feature type="compositionally biased region" description="Gly residues" evidence="1">
    <location>
        <begin position="354"/>
        <end position="376"/>
    </location>
</feature>
<feature type="compositionally biased region" description="Low complexity" evidence="1">
    <location>
        <begin position="1027"/>
        <end position="1039"/>
    </location>
</feature>